<evidence type="ECO:0000313" key="2">
    <source>
        <dbReference type="Proteomes" id="UP000677537"/>
    </source>
</evidence>
<evidence type="ECO:0000313" key="1">
    <source>
        <dbReference type="EMBL" id="MBP0493049.1"/>
    </source>
</evidence>
<dbReference type="AlphaFoldDB" id="A0A940S5I3"/>
<sequence length="90" mass="9387">MAAPPPCLVSLDGRLAKIGDALMDAAEVEALARALLGARAAMLPRRFPVLFDGVPILLGDGFSHTVDAEGRRLACVHLPGAGWVGAEVRE</sequence>
<gene>
    <name evidence="1" type="ORF">J5Y10_09700</name>
</gene>
<proteinExistence type="predicted"/>
<organism evidence="1 2">
    <name type="scientific">Roseomonas indoligenes</name>
    <dbReference type="NCBI Taxonomy" id="2820811"/>
    <lineage>
        <taxon>Bacteria</taxon>
        <taxon>Pseudomonadati</taxon>
        <taxon>Pseudomonadota</taxon>
        <taxon>Alphaproteobacteria</taxon>
        <taxon>Acetobacterales</taxon>
        <taxon>Roseomonadaceae</taxon>
        <taxon>Roseomonas</taxon>
    </lineage>
</organism>
<keyword evidence="2" id="KW-1185">Reference proteome</keyword>
<name>A0A940S5I3_9PROT</name>
<dbReference type="EMBL" id="JAGIZA010000005">
    <property type="protein sequence ID" value="MBP0493049.1"/>
    <property type="molecule type" value="Genomic_DNA"/>
</dbReference>
<dbReference type="Proteomes" id="UP000677537">
    <property type="component" value="Unassembled WGS sequence"/>
</dbReference>
<comment type="caution">
    <text evidence="1">The sequence shown here is derived from an EMBL/GenBank/DDBJ whole genome shotgun (WGS) entry which is preliminary data.</text>
</comment>
<dbReference type="RefSeq" id="WP_209373079.1">
    <property type="nucleotide sequence ID" value="NZ_JAGIZA010000005.1"/>
</dbReference>
<protein>
    <submittedName>
        <fullName evidence="1">Uncharacterized protein</fullName>
    </submittedName>
</protein>
<reference evidence="1" key="1">
    <citation type="submission" date="2021-03" db="EMBL/GenBank/DDBJ databases">
        <authorList>
            <person name="So Y."/>
        </authorList>
    </citation>
    <scope>NUCLEOTIDE SEQUENCE</scope>
    <source>
        <strain evidence="1">SG15</strain>
    </source>
</reference>
<accession>A0A940S5I3</accession>